<sequence length="825" mass="92841">MATYVESEGNDKTTLIKDSKEEEEKEKDKPSGLSVEEYKRLHNIGSRLSTENVITYKESAFLHSLSSDSVYHSVTGSRSPEKINDSTNALNSTDQLFDYVKPGNSSDRFKASASKSPKKADKNVKTESDKESSGKKTKKEKVRRQESVEKNERKSPKKEISHQKAGKTSPKHRKRKNSEPTPMPGRRVRREASLNAMAMVNILFEKEPPAPKSPKKRRSSQADLPVEEKESPSLPKVVKKAKNVERKIAKKLQKNKNLTSLKSLKSEKEKDSKKLLKAKSSLLNKKMLKLKAKKKLEKAKKTMKTKNESEKNSLDPSKPRKKRTDTKKSARTDEIVIPKRKRCCSGSTCATCYQPLSCQHQSSIYWNSKDMPHSDSIPRSNSNSDSAEDVKPCINMDMTTSGYSLSHLQHIDSATYVNSMVQHPAISSHRCPQCAQAAGLMPSCQTYALSGMGSLSSMNLSAVMPYPPAYGGSYPLPYPGTSTLPHCTCPQCLYYSQPNTNISHQPLPARDHCILSHPPISIQHIEDKHVEDPDAKVVDEIIDVGVEEFPVVPQSEIIKTNKAEKIRKKSSDSQVTKIKSKSASGKDVAKPKKKSSKSEVQKRSSTESKVKSPTATKERKKSTSSKKETKIPRTIFVHGWNLHGPMENKKIYSYSLGISFEAQCFQAIKHSDDGDIIQVRDCVILRSGPKKTDIPFVAKVTQFWKHPQDGDMMMSLLWYYHPEHTEGGRKSQHATCELFASKHRDENSVACIDDKGYVLTYNEYCRFRAERLRKEADQLPRSKVVPAVEYLRSSRLPADDADTSVVFLCRQVYDFKLKRILKNPS</sequence>
<dbReference type="GO" id="GO:0000976">
    <property type="term" value="F:transcription cis-regulatory region binding"/>
    <property type="evidence" value="ECO:0007669"/>
    <property type="project" value="TreeGrafter"/>
</dbReference>
<dbReference type="SMART" id="SM00439">
    <property type="entry name" value="BAH"/>
    <property type="match status" value="1"/>
</dbReference>
<name>A0A8W8I348_MAGGI</name>
<feature type="domain" description="BAH" evidence="2">
    <location>
        <begin position="675"/>
        <end position="824"/>
    </location>
</feature>
<organism evidence="3 4">
    <name type="scientific">Magallana gigas</name>
    <name type="common">Pacific oyster</name>
    <name type="synonym">Crassostrea gigas</name>
    <dbReference type="NCBI Taxonomy" id="29159"/>
    <lineage>
        <taxon>Eukaryota</taxon>
        <taxon>Metazoa</taxon>
        <taxon>Spiralia</taxon>
        <taxon>Lophotrochozoa</taxon>
        <taxon>Mollusca</taxon>
        <taxon>Bivalvia</taxon>
        <taxon>Autobranchia</taxon>
        <taxon>Pteriomorphia</taxon>
        <taxon>Ostreida</taxon>
        <taxon>Ostreoidea</taxon>
        <taxon>Ostreidae</taxon>
        <taxon>Magallana</taxon>
    </lineage>
</organism>
<dbReference type="Pfam" id="PF01426">
    <property type="entry name" value="BAH"/>
    <property type="match status" value="1"/>
</dbReference>
<dbReference type="GO" id="GO:0003682">
    <property type="term" value="F:chromatin binding"/>
    <property type="evidence" value="ECO:0007669"/>
    <property type="project" value="InterPro"/>
</dbReference>
<dbReference type="PANTHER" id="PTHR46576:SF1">
    <property type="entry name" value="BROMO ADJACENT HOMOLOGY DOMAIN-CONTAINING 1 PROTEIN"/>
    <property type="match status" value="1"/>
</dbReference>
<feature type="compositionally biased region" description="Basic residues" evidence="1">
    <location>
        <begin position="295"/>
        <end position="304"/>
    </location>
</feature>
<keyword evidence="4" id="KW-1185">Reference proteome</keyword>
<dbReference type="InterPro" id="IPR001025">
    <property type="entry name" value="BAH_dom"/>
</dbReference>
<feature type="compositionally biased region" description="Polar residues" evidence="1">
    <location>
        <begin position="85"/>
        <end position="95"/>
    </location>
</feature>
<evidence type="ECO:0000256" key="1">
    <source>
        <dbReference type="SAM" id="MobiDB-lite"/>
    </source>
</evidence>
<feature type="region of interest" description="Disordered" evidence="1">
    <location>
        <begin position="295"/>
        <end position="332"/>
    </location>
</feature>
<feature type="region of interest" description="Disordered" evidence="1">
    <location>
        <begin position="259"/>
        <end position="280"/>
    </location>
</feature>
<feature type="compositionally biased region" description="Basic and acidic residues" evidence="1">
    <location>
        <begin position="118"/>
        <end position="134"/>
    </location>
</feature>
<feature type="compositionally biased region" description="Basic and acidic residues" evidence="1">
    <location>
        <begin position="264"/>
        <end position="274"/>
    </location>
</feature>
<feature type="compositionally biased region" description="Polar residues" evidence="1">
    <location>
        <begin position="572"/>
        <end position="583"/>
    </location>
</feature>
<evidence type="ECO:0000259" key="2">
    <source>
        <dbReference type="PROSITE" id="PS51038"/>
    </source>
</evidence>
<feature type="region of interest" description="Disordered" evidence="1">
    <location>
        <begin position="1"/>
        <end position="34"/>
    </location>
</feature>
<feature type="compositionally biased region" description="Basic and acidic residues" evidence="1">
    <location>
        <begin position="143"/>
        <end position="162"/>
    </location>
</feature>
<dbReference type="InterPro" id="IPR043151">
    <property type="entry name" value="BAH_sf"/>
</dbReference>
<feature type="compositionally biased region" description="Polar residues" evidence="1">
    <location>
        <begin position="65"/>
        <end position="78"/>
    </location>
</feature>
<dbReference type="Proteomes" id="UP000005408">
    <property type="component" value="Unassembled WGS sequence"/>
</dbReference>
<reference evidence="3" key="1">
    <citation type="submission" date="2022-08" db="UniProtKB">
        <authorList>
            <consortium name="EnsemblMetazoa"/>
        </authorList>
    </citation>
    <scope>IDENTIFICATION</scope>
    <source>
        <strain evidence="3">05x7-T-G4-1.051#20</strain>
    </source>
</reference>
<proteinExistence type="predicted"/>
<accession>A0A8W8I348</accession>
<dbReference type="GO" id="GO:0045892">
    <property type="term" value="P:negative regulation of DNA-templated transcription"/>
    <property type="evidence" value="ECO:0007669"/>
    <property type="project" value="TreeGrafter"/>
</dbReference>
<feature type="compositionally biased region" description="Basic and acidic residues" evidence="1">
    <location>
        <begin position="596"/>
        <end position="610"/>
    </location>
</feature>
<dbReference type="PANTHER" id="PTHR46576">
    <property type="entry name" value="BROMO ADJACENT HOMOLOGY DOMAIN-CONTAINING 1 PROTEIN"/>
    <property type="match status" value="1"/>
</dbReference>
<dbReference type="PROSITE" id="PS51038">
    <property type="entry name" value="BAH"/>
    <property type="match status" value="1"/>
</dbReference>
<dbReference type="EnsemblMetazoa" id="G12290.1">
    <property type="protein sequence ID" value="G12290.1:cds"/>
    <property type="gene ID" value="G12290"/>
</dbReference>
<dbReference type="InterPro" id="IPR053032">
    <property type="entry name" value="BAH_domain-containing"/>
</dbReference>
<feature type="compositionally biased region" description="Basic and acidic residues" evidence="1">
    <location>
        <begin position="9"/>
        <end position="34"/>
    </location>
</feature>
<dbReference type="GO" id="GO:0005677">
    <property type="term" value="C:chromatin silencing complex"/>
    <property type="evidence" value="ECO:0007669"/>
    <property type="project" value="TreeGrafter"/>
</dbReference>
<protein>
    <recommendedName>
        <fullName evidence="2">BAH domain-containing protein</fullName>
    </recommendedName>
</protein>
<dbReference type="GO" id="GO:0031507">
    <property type="term" value="P:heterochromatin formation"/>
    <property type="evidence" value="ECO:0007669"/>
    <property type="project" value="TreeGrafter"/>
</dbReference>
<feature type="region of interest" description="Disordered" evidence="1">
    <location>
        <begin position="65"/>
        <end position="242"/>
    </location>
</feature>
<dbReference type="Gene3D" id="2.30.30.490">
    <property type="match status" value="1"/>
</dbReference>
<feature type="region of interest" description="Disordered" evidence="1">
    <location>
        <begin position="369"/>
        <end position="389"/>
    </location>
</feature>
<evidence type="ECO:0000313" key="4">
    <source>
        <dbReference type="Proteomes" id="UP000005408"/>
    </source>
</evidence>
<dbReference type="AlphaFoldDB" id="A0A8W8I348"/>
<feature type="region of interest" description="Disordered" evidence="1">
    <location>
        <begin position="563"/>
        <end position="628"/>
    </location>
</feature>
<evidence type="ECO:0000313" key="3">
    <source>
        <dbReference type="EnsemblMetazoa" id="G12290.1:cds"/>
    </source>
</evidence>